<organism evidence="3 4">
    <name type="scientific">Seriola dumerili</name>
    <name type="common">Greater amberjack</name>
    <name type="synonym">Caranx dumerili</name>
    <dbReference type="NCBI Taxonomy" id="41447"/>
    <lineage>
        <taxon>Eukaryota</taxon>
        <taxon>Metazoa</taxon>
        <taxon>Chordata</taxon>
        <taxon>Craniata</taxon>
        <taxon>Vertebrata</taxon>
        <taxon>Euteleostomi</taxon>
        <taxon>Actinopterygii</taxon>
        <taxon>Neopterygii</taxon>
        <taxon>Teleostei</taxon>
        <taxon>Neoteleostei</taxon>
        <taxon>Acanthomorphata</taxon>
        <taxon>Carangaria</taxon>
        <taxon>Carangiformes</taxon>
        <taxon>Carangidae</taxon>
        <taxon>Seriola</taxon>
    </lineage>
</organism>
<reference evidence="3" key="1">
    <citation type="submission" date="2025-08" db="UniProtKB">
        <authorList>
            <consortium name="Ensembl"/>
        </authorList>
    </citation>
    <scope>IDENTIFICATION</scope>
</reference>
<feature type="domain" description="C2" evidence="2">
    <location>
        <begin position="337"/>
        <end position="406"/>
    </location>
</feature>
<dbReference type="Gene3D" id="2.60.40.150">
    <property type="entry name" value="C2 domain"/>
    <property type="match status" value="2"/>
</dbReference>
<dbReference type="AlphaFoldDB" id="A0A3B4V3J5"/>
<dbReference type="Pfam" id="PF00168">
    <property type="entry name" value="C2"/>
    <property type="match status" value="1"/>
</dbReference>
<evidence type="ECO:0000259" key="2">
    <source>
        <dbReference type="Pfam" id="PF00168"/>
    </source>
</evidence>
<dbReference type="PANTHER" id="PTHR46887">
    <property type="entry name" value="TANDEM C2 DOMAINS NUCLEAR PROTEIN"/>
    <property type="match status" value="1"/>
</dbReference>
<dbReference type="GO" id="GO:0005634">
    <property type="term" value="C:nucleus"/>
    <property type="evidence" value="ECO:0007669"/>
    <property type="project" value="InterPro"/>
</dbReference>
<dbReference type="InterPro" id="IPR000008">
    <property type="entry name" value="C2_dom"/>
</dbReference>
<dbReference type="SUPFAM" id="SSF49562">
    <property type="entry name" value="C2 domain (Calcium/lipid-binding domain, CaLB)"/>
    <property type="match status" value="2"/>
</dbReference>
<accession>A0A3B4V3J5</accession>
<protein>
    <submittedName>
        <fullName evidence="3">Tandem C2 domains, nuclear</fullName>
    </submittedName>
</protein>
<evidence type="ECO:0000256" key="1">
    <source>
        <dbReference type="SAM" id="MobiDB-lite"/>
    </source>
</evidence>
<proteinExistence type="predicted"/>
<reference evidence="3" key="2">
    <citation type="submission" date="2025-09" db="UniProtKB">
        <authorList>
            <consortium name="Ensembl"/>
        </authorList>
    </citation>
    <scope>IDENTIFICATION</scope>
</reference>
<dbReference type="InterPro" id="IPR030542">
    <property type="entry name" value="Tac2-N"/>
</dbReference>
<sequence>KNCCKNFMKKKGKEQETQIKLKMPPNKAAASGRESDEGRRGVTEDYLLSKLPPDGREVPFVLPTFRASYIQPQGSRFPNFQSGLQSARCTYAERKAELLSSGHLTYSPESGLHRGQMVEYISPGSTRRDNLNSMFDLSSPQGHMQRFDSVSSVLSSTSSVMGSIESSLSITLSGDERELGKVCVRLSYQEALEQVWITLVQCSDLNLPPDGVEQQKIGFKGIITIPKPIQFKSSTKDVSFMETFVFTLRLNQLRCSALVLRLQTHNPRKRTAAECVLSLRQLGPQETDHWLDLNPPSKSSVCHSELHLTSCFQPVNSRIQLQILAAQNLPASSSPLAQKKTRVMKASGGQCQWAETFRFQLAALDHACSLSVKLYSRSSVRRKQCLGQLQLGFDSPVPEAVEQWKDMMAHPEKVVAAWHRLSAS</sequence>
<keyword evidence="4" id="KW-1185">Reference proteome</keyword>
<dbReference type="InterPro" id="IPR035892">
    <property type="entry name" value="C2_domain_sf"/>
</dbReference>
<dbReference type="Proteomes" id="UP000261420">
    <property type="component" value="Unplaced"/>
</dbReference>
<dbReference type="GeneTree" id="ENSGT00390000009196"/>
<dbReference type="Ensembl" id="ENSSDUT00000025615.1">
    <property type="protein sequence ID" value="ENSSDUP00000025152.1"/>
    <property type="gene ID" value="ENSSDUG00000018222.1"/>
</dbReference>
<evidence type="ECO:0000313" key="3">
    <source>
        <dbReference type="Ensembl" id="ENSSDUP00000025152.1"/>
    </source>
</evidence>
<evidence type="ECO:0000313" key="4">
    <source>
        <dbReference type="Proteomes" id="UP000261420"/>
    </source>
</evidence>
<dbReference type="PANTHER" id="PTHR46887:SF1">
    <property type="entry name" value="TANDEM C2 DOMAINS NUCLEAR PROTEIN"/>
    <property type="match status" value="1"/>
</dbReference>
<name>A0A3B4V3J5_SERDU</name>
<feature type="region of interest" description="Disordered" evidence="1">
    <location>
        <begin position="1"/>
        <end position="41"/>
    </location>
</feature>